<dbReference type="Gene3D" id="3.20.20.370">
    <property type="entry name" value="Glycoside hydrolase/deacetylase"/>
    <property type="match status" value="1"/>
</dbReference>
<dbReference type="EMBL" id="BAABAJ010000004">
    <property type="protein sequence ID" value="GAA3906235.1"/>
    <property type="molecule type" value="Genomic_DNA"/>
</dbReference>
<comment type="caution">
    <text evidence="2">The sequence shown here is derived from an EMBL/GenBank/DDBJ whole genome shotgun (WGS) entry which is preliminary data.</text>
</comment>
<dbReference type="InterPro" id="IPR052740">
    <property type="entry name" value="CE4"/>
</dbReference>
<organism evidence="2 3">
    <name type="scientific">Streptomyces gulbargensis</name>
    <dbReference type="NCBI Taxonomy" id="364901"/>
    <lineage>
        <taxon>Bacteria</taxon>
        <taxon>Bacillati</taxon>
        <taxon>Actinomycetota</taxon>
        <taxon>Actinomycetes</taxon>
        <taxon>Kitasatosporales</taxon>
        <taxon>Streptomycetaceae</taxon>
        <taxon>Streptomyces</taxon>
    </lineage>
</organism>
<dbReference type="InterPro" id="IPR011330">
    <property type="entry name" value="Glyco_hydro/deAcase_b/a-brl"/>
</dbReference>
<dbReference type="RefSeq" id="WP_345279892.1">
    <property type="nucleotide sequence ID" value="NZ_BAABAJ010000004.1"/>
</dbReference>
<evidence type="ECO:0000313" key="3">
    <source>
        <dbReference type="Proteomes" id="UP001501000"/>
    </source>
</evidence>
<dbReference type="PANTHER" id="PTHR45985:SF3">
    <property type="entry name" value="CHITIN DEACETYLASE-LIKE 4"/>
    <property type="match status" value="1"/>
</dbReference>
<evidence type="ECO:0000256" key="1">
    <source>
        <dbReference type="SAM" id="MobiDB-lite"/>
    </source>
</evidence>
<feature type="region of interest" description="Disordered" evidence="1">
    <location>
        <begin position="1"/>
        <end position="48"/>
    </location>
</feature>
<accession>A0ABP7LS33</accession>
<reference evidence="3" key="1">
    <citation type="journal article" date="2019" name="Int. J. Syst. Evol. Microbiol.">
        <title>The Global Catalogue of Microorganisms (GCM) 10K type strain sequencing project: providing services to taxonomists for standard genome sequencing and annotation.</title>
        <authorList>
            <consortium name="The Broad Institute Genomics Platform"/>
            <consortium name="The Broad Institute Genome Sequencing Center for Infectious Disease"/>
            <person name="Wu L."/>
            <person name="Ma J."/>
        </authorList>
    </citation>
    <scope>NUCLEOTIDE SEQUENCE [LARGE SCALE GENOMIC DNA]</scope>
    <source>
        <strain evidence="3">JCM 16956</strain>
    </source>
</reference>
<gene>
    <name evidence="2" type="ORF">GCM10022244_15390</name>
</gene>
<dbReference type="PANTHER" id="PTHR45985">
    <property type="match status" value="1"/>
</dbReference>
<sequence length="478" mass="51300">MSAAGRRSTARRTTARRTAAGRTAAAPTTAGGAAVAAPRNTAPAARRATVRRRALAAGALAAALVTGLAGCSGSGDTGTGPAQGGAGAKKGPAPAPQSPVRLIGDGSTAYTGAQPHQPAWRKLKPGEAPPQFVVFSWDGAGEDSQKLFSHFRKVGKKYDATMTYFLSGVYLLPEEKRALYEPPRHASGRSDIGFNDVEGIRATVRELRGAWLEGNEIGTHFNGHFCGKEGGVGTWSVEEWKSEINQAKSFVKNWKSNAGLRAEQPLPFDYDKELVGARTPCLEGRENFVRAAAQMGFRYDTSGVNDQIWPEKEQGLWDLSMHLVPVPGRAFQTLSMDYNFLVNQSPGTTQGDPSMHRYWGDQMRDGLVQAFERSYRGNRAPVIIGNHFESWNGGTYMRAIEETIATVCVQKDVECVSFRQLADWLDAQDPEVIAKMRTLKVGEAPPGGWKAFLAPQPAAPVAPAAPAGAPAAQPAVRP</sequence>
<feature type="compositionally biased region" description="Gly residues" evidence="1">
    <location>
        <begin position="72"/>
        <end position="88"/>
    </location>
</feature>
<feature type="region of interest" description="Disordered" evidence="1">
    <location>
        <begin position="72"/>
        <end position="97"/>
    </location>
</feature>
<name>A0ABP7LS33_9ACTN</name>
<evidence type="ECO:0008006" key="4">
    <source>
        <dbReference type="Google" id="ProtNLM"/>
    </source>
</evidence>
<dbReference type="Proteomes" id="UP001501000">
    <property type="component" value="Unassembled WGS sequence"/>
</dbReference>
<keyword evidence="3" id="KW-1185">Reference proteome</keyword>
<dbReference type="SUPFAM" id="SSF88713">
    <property type="entry name" value="Glycoside hydrolase/deacetylase"/>
    <property type="match status" value="1"/>
</dbReference>
<feature type="compositionally biased region" description="Low complexity" evidence="1">
    <location>
        <begin position="16"/>
        <end position="47"/>
    </location>
</feature>
<evidence type="ECO:0000313" key="2">
    <source>
        <dbReference type="EMBL" id="GAA3906235.1"/>
    </source>
</evidence>
<proteinExistence type="predicted"/>
<protein>
    <recommendedName>
        <fullName evidence="4">Lipoprotein</fullName>
    </recommendedName>
</protein>